<protein>
    <recommendedName>
        <fullName evidence="3">DUF4292 domain-containing protein</fullName>
    </recommendedName>
</protein>
<accession>A0A239B6K1</accession>
<dbReference type="AlphaFoldDB" id="A0A239B6K1"/>
<gene>
    <name evidence="1" type="ORF">SAMN06269173_1199</name>
</gene>
<keyword evidence="2" id="KW-1185">Reference proteome</keyword>
<organism evidence="1 2">
    <name type="scientific">Hymenobacter mucosus</name>
    <dbReference type="NCBI Taxonomy" id="1411120"/>
    <lineage>
        <taxon>Bacteria</taxon>
        <taxon>Pseudomonadati</taxon>
        <taxon>Bacteroidota</taxon>
        <taxon>Cytophagia</taxon>
        <taxon>Cytophagales</taxon>
        <taxon>Hymenobacteraceae</taxon>
        <taxon>Hymenobacter</taxon>
    </lineage>
</organism>
<dbReference type="Pfam" id="PF14125">
    <property type="entry name" value="DUF4292"/>
    <property type="match status" value="1"/>
</dbReference>
<evidence type="ECO:0000313" key="1">
    <source>
        <dbReference type="EMBL" id="SNS03515.1"/>
    </source>
</evidence>
<proteinExistence type="predicted"/>
<dbReference type="InterPro" id="IPR025634">
    <property type="entry name" value="DUF4292"/>
</dbReference>
<reference evidence="2" key="1">
    <citation type="submission" date="2017-06" db="EMBL/GenBank/DDBJ databases">
        <authorList>
            <person name="Varghese N."/>
            <person name="Submissions S."/>
        </authorList>
    </citation>
    <scope>NUCLEOTIDE SEQUENCE [LARGE SCALE GENOMIC DNA]</scope>
    <source>
        <strain evidence="2">DSM 28041</strain>
    </source>
</reference>
<dbReference type="RefSeq" id="WP_082455503.1">
    <property type="nucleotide sequence ID" value="NZ_FZNS01000019.1"/>
</dbReference>
<name>A0A239B6K1_9BACT</name>
<evidence type="ECO:0000313" key="2">
    <source>
        <dbReference type="Proteomes" id="UP000198310"/>
    </source>
</evidence>
<dbReference type="EMBL" id="FZNS01000019">
    <property type="protein sequence ID" value="SNS03515.1"/>
    <property type="molecule type" value="Genomic_DNA"/>
</dbReference>
<dbReference type="PROSITE" id="PS51257">
    <property type="entry name" value="PROKAR_LIPOPROTEIN"/>
    <property type="match status" value="1"/>
</dbReference>
<sequence length="254" mass="28482">MSKRFPLAVFCAVALLSGCQRKLAPTAAPPVSTKAPETVKATNVEFRYLKAKGKVNIDVPGLQQAANLNVRIRKDSVIWLSASLGIEGFRAYITRDSVKVLFPLQRQYYVGDYAYLSQLLNVPVTFERVQALLLGDYLPASPPNVQPTVSTEGDQQRVQYEQQGILVQQLIDLPKKRVQQLNVQEQATQNTLNIEYTDFQPLEPRNQLFGHTTTLKTTQKGAPATVVVTYRNVDLDKERLSFPFSVPKGYARKK</sequence>
<dbReference type="Proteomes" id="UP000198310">
    <property type="component" value="Unassembled WGS sequence"/>
</dbReference>
<evidence type="ECO:0008006" key="3">
    <source>
        <dbReference type="Google" id="ProtNLM"/>
    </source>
</evidence>